<evidence type="ECO:0000259" key="6">
    <source>
        <dbReference type="PROSITE" id="PS00486"/>
    </source>
</evidence>
<evidence type="ECO:0000313" key="8">
    <source>
        <dbReference type="Proteomes" id="UP001201812"/>
    </source>
</evidence>
<evidence type="ECO:0000256" key="5">
    <source>
        <dbReference type="ARBA" id="ARBA00023254"/>
    </source>
</evidence>
<dbReference type="Pfam" id="PF00488">
    <property type="entry name" value="MutS_V"/>
    <property type="match status" value="1"/>
</dbReference>
<dbReference type="SUPFAM" id="SSF48334">
    <property type="entry name" value="DNA repair protein MutS, domain III"/>
    <property type="match status" value="1"/>
</dbReference>
<dbReference type="InterPro" id="IPR007860">
    <property type="entry name" value="DNA_mmatch_repair_MutS_con_dom"/>
</dbReference>
<dbReference type="Pfam" id="PF05192">
    <property type="entry name" value="MutS_III"/>
    <property type="match status" value="1"/>
</dbReference>
<dbReference type="InterPro" id="IPR000432">
    <property type="entry name" value="DNA_mismatch_repair_MutS_C"/>
</dbReference>
<accession>A0AAD4QZV5</accession>
<dbReference type="Proteomes" id="UP001201812">
    <property type="component" value="Unassembled WGS sequence"/>
</dbReference>
<name>A0AAD4QZV5_9BILA</name>
<dbReference type="FunFam" id="3.30.420.110:FF:000003">
    <property type="entry name" value="mutS protein homolog 4"/>
    <property type="match status" value="1"/>
</dbReference>
<dbReference type="GO" id="GO:0006298">
    <property type="term" value="P:mismatch repair"/>
    <property type="evidence" value="ECO:0007669"/>
    <property type="project" value="InterPro"/>
</dbReference>
<dbReference type="Gene3D" id="3.40.50.300">
    <property type="entry name" value="P-loop containing nucleotide triphosphate hydrolases"/>
    <property type="match status" value="1"/>
</dbReference>
<keyword evidence="3" id="KW-0067">ATP-binding</keyword>
<dbReference type="Gene3D" id="1.10.1420.10">
    <property type="match status" value="2"/>
</dbReference>
<dbReference type="Gene3D" id="3.30.420.110">
    <property type="entry name" value="MutS, connector domain"/>
    <property type="match status" value="1"/>
</dbReference>
<dbReference type="InterPro" id="IPR036678">
    <property type="entry name" value="MutS_con_dom_sf"/>
</dbReference>
<dbReference type="GO" id="GO:0005524">
    <property type="term" value="F:ATP binding"/>
    <property type="evidence" value="ECO:0007669"/>
    <property type="project" value="UniProtKB-KW"/>
</dbReference>
<feature type="domain" description="DNA mismatch repair proteins mutS family" evidence="6">
    <location>
        <begin position="659"/>
        <end position="675"/>
    </location>
</feature>
<dbReference type="SMART" id="SM00533">
    <property type="entry name" value="MUTSd"/>
    <property type="match status" value="1"/>
</dbReference>
<keyword evidence="4" id="KW-0238">DNA-binding</keyword>
<dbReference type="SMART" id="SM00534">
    <property type="entry name" value="MUTSac"/>
    <property type="match status" value="1"/>
</dbReference>
<proteinExistence type="inferred from homology"/>
<comment type="similarity">
    <text evidence="1">Belongs to the DNA mismatch repair MutS family.</text>
</comment>
<dbReference type="InterPro" id="IPR007861">
    <property type="entry name" value="DNA_mismatch_repair_MutS_clamp"/>
</dbReference>
<dbReference type="EMBL" id="JAKKPZ010000133">
    <property type="protein sequence ID" value="KAI1700843.1"/>
    <property type="molecule type" value="Genomic_DNA"/>
</dbReference>
<evidence type="ECO:0000313" key="7">
    <source>
        <dbReference type="EMBL" id="KAI1700843.1"/>
    </source>
</evidence>
<evidence type="ECO:0000256" key="1">
    <source>
        <dbReference type="ARBA" id="ARBA00006271"/>
    </source>
</evidence>
<dbReference type="PIRSF" id="PIRSF005813">
    <property type="entry name" value="MSH2"/>
    <property type="match status" value="1"/>
</dbReference>
<dbReference type="GO" id="GO:0140664">
    <property type="term" value="F:ATP-dependent DNA damage sensor activity"/>
    <property type="evidence" value="ECO:0007669"/>
    <property type="project" value="InterPro"/>
</dbReference>
<dbReference type="PROSITE" id="PS00486">
    <property type="entry name" value="DNA_MISMATCH_REPAIR_2"/>
    <property type="match status" value="1"/>
</dbReference>
<keyword evidence="8" id="KW-1185">Reference proteome</keyword>
<dbReference type="InterPro" id="IPR011184">
    <property type="entry name" value="DNA_mismatch_repair_Msh2"/>
</dbReference>
<comment type="caution">
    <text evidence="7">The sequence shown here is derived from an EMBL/GenBank/DDBJ whole genome shotgun (WGS) entry which is preliminary data.</text>
</comment>
<dbReference type="InterPro" id="IPR045076">
    <property type="entry name" value="MutS"/>
</dbReference>
<dbReference type="PANTHER" id="PTHR11361">
    <property type="entry name" value="DNA MISMATCH REPAIR PROTEIN MUTS FAMILY MEMBER"/>
    <property type="match status" value="1"/>
</dbReference>
<keyword evidence="2" id="KW-0547">Nucleotide-binding</keyword>
<organism evidence="7 8">
    <name type="scientific">Ditylenchus destructor</name>
    <dbReference type="NCBI Taxonomy" id="166010"/>
    <lineage>
        <taxon>Eukaryota</taxon>
        <taxon>Metazoa</taxon>
        <taxon>Ecdysozoa</taxon>
        <taxon>Nematoda</taxon>
        <taxon>Chromadorea</taxon>
        <taxon>Rhabditida</taxon>
        <taxon>Tylenchina</taxon>
        <taxon>Tylenchomorpha</taxon>
        <taxon>Sphaerularioidea</taxon>
        <taxon>Anguinidae</taxon>
        <taxon>Anguininae</taxon>
        <taxon>Ditylenchus</taxon>
    </lineage>
</organism>
<reference evidence="7" key="1">
    <citation type="submission" date="2022-01" db="EMBL/GenBank/DDBJ databases">
        <title>Genome Sequence Resource for Two Populations of Ditylenchus destructor, the Migratory Endoparasitic Phytonematode.</title>
        <authorList>
            <person name="Zhang H."/>
            <person name="Lin R."/>
            <person name="Xie B."/>
        </authorList>
    </citation>
    <scope>NUCLEOTIDE SEQUENCE</scope>
    <source>
        <strain evidence="7">BazhouSP</strain>
    </source>
</reference>
<dbReference type="GO" id="GO:0005634">
    <property type="term" value="C:nucleus"/>
    <property type="evidence" value="ECO:0007669"/>
    <property type="project" value="TreeGrafter"/>
</dbReference>
<dbReference type="FunFam" id="3.40.50.300:FF:000870">
    <property type="entry name" value="MutS protein homolog 4"/>
    <property type="match status" value="1"/>
</dbReference>
<dbReference type="InterPro" id="IPR027417">
    <property type="entry name" value="P-loop_NTPase"/>
</dbReference>
<dbReference type="InterPro" id="IPR036187">
    <property type="entry name" value="DNA_mismatch_repair_MutS_sf"/>
</dbReference>
<evidence type="ECO:0000256" key="2">
    <source>
        <dbReference type="ARBA" id="ARBA00022741"/>
    </source>
</evidence>
<keyword evidence="5" id="KW-0469">Meiosis</keyword>
<protein>
    <submittedName>
        <fullName evidence="7">MutS domain V domain-containing protein</fullName>
    </submittedName>
</protein>
<dbReference type="GO" id="GO:0030983">
    <property type="term" value="F:mismatched DNA binding"/>
    <property type="evidence" value="ECO:0007669"/>
    <property type="project" value="InterPro"/>
</dbReference>
<gene>
    <name evidence="7" type="ORF">DdX_16464</name>
</gene>
<sequence length="833" mass="93907">MTELCSKNGQGNRTRTVTNLDITDFNTSKSGPKYKAANLSSRNSKNHTTSTSTNSFTIVALIEGRGNDRGQIGFASMDLRHSELSLCQFVDTNSYTLLKIRLSLCDPIEIVLPENTTEKNNPGEVLIDLLSSMCQNVNITTVQRRFFNDSRGIELVKQLGLQECSNVFADSSVFTKYSCMAAAAALIKYIEFIQNILFAQSSLKITYESVNDSCLIDLTSWKSLDLIHIDRRPQKGEYNSLFEILNTCVTPGGTKTMKSCLLQPCTDAGIINSRLDVVEELVRNAAMLERIKAVLSNLHDLQHLITMCVHLVKPDCFREDSTRTIRSKLAQTIELRNLLVTIKSLRGILQQAKSPFFRETRQDSRLNEIGELVNTKINSVAATRKRKSWSDNNDAILFAVNEGQHVLLDLARRAYQELQLQIHDIGNQEQQIFSNVELVYSQSRGYHLKVNATDPCTLKLPPQYIQVIMNKTSLSFTTRNLIKSNDRLRQSENEILIKSNLVLDQLIAGIRGYLPALYNVIECISLIDFFAALATYSAKVKGVRPTFGEQLLIRQGRHPILDYKKDVVPNDTLMLPDARFAIIAGPNMAGKSTYMKQVLLLQILAQCGAMIPATFASFIPMNRIFSRVGHNDDLCQNLSGFAVEMSEMSVILQNANEKSLIIIDELARSTSTEEGIGMCYALCEELISRKAFVLFATHYLDLSLMELNYPVIQNFHFTADTNVDDDGEEFLVPNHILYKGPYKGPLYGLELAQLTTLPKSIIESAQKMARQLRSDLEEQHASSQTREIMRRKKLGHLAFRILHLLKLKDETNKVGLIATYLKQLQIRSRNEEF</sequence>
<dbReference type="AlphaFoldDB" id="A0AAD4QZV5"/>
<dbReference type="Pfam" id="PF05188">
    <property type="entry name" value="MutS_II"/>
    <property type="match status" value="1"/>
</dbReference>
<dbReference type="InterPro" id="IPR007696">
    <property type="entry name" value="DNA_mismatch_repair_MutS_core"/>
</dbReference>
<dbReference type="PANTHER" id="PTHR11361:SF21">
    <property type="entry name" value="MUTS PROTEIN HOMOLOG 4"/>
    <property type="match status" value="1"/>
</dbReference>
<dbReference type="Pfam" id="PF05190">
    <property type="entry name" value="MutS_IV"/>
    <property type="match status" value="1"/>
</dbReference>
<evidence type="ECO:0000256" key="4">
    <source>
        <dbReference type="ARBA" id="ARBA00023125"/>
    </source>
</evidence>
<dbReference type="GO" id="GO:0007131">
    <property type="term" value="P:reciprocal meiotic recombination"/>
    <property type="evidence" value="ECO:0007669"/>
    <property type="project" value="TreeGrafter"/>
</dbReference>
<dbReference type="SUPFAM" id="SSF52540">
    <property type="entry name" value="P-loop containing nucleoside triphosphate hydrolases"/>
    <property type="match status" value="1"/>
</dbReference>
<evidence type="ECO:0000256" key="3">
    <source>
        <dbReference type="ARBA" id="ARBA00022840"/>
    </source>
</evidence>